<accession>F2J5Q8</accession>
<dbReference type="Pfam" id="PF10979">
    <property type="entry name" value="DUF2786"/>
    <property type="match status" value="1"/>
</dbReference>
<organism evidence="3 4">
    <name type="scientific">Polymorphum gilvum (strain LMG 25793 / CGMCC 1.9160 / SL003B-26A1)</name>
    <dbReference type="NCBI Taxonomy" id="991905"/>
    <lineage>
        <taxon>Bacteria</taxon>
        <taxon>Pseudomonadati</taxon>
        <taxon>Pseudomonadota</taxon>
        <taxon>Alphaproteobacteria</taxon>
        <taxon>Rhodobacterales</taxon>
        <taxon>Paracoccaceae</taxon>
        <taxon>Polymorphum</taxon>
    </lineage>
</organism>
<reference evidence="3 4" key="1">
    <citation type="journal article" date="2011" name="J. Bacteriol.">
        <title>Complete genome sequence of Polymorphum gilvum SL003B-26A1T, a crude oil-degrading bacterium from oil-polluted saline soil.</title>
        <authorList>
            <person name="Li S.G."/>
            <person name="Tang Y.Q."/>
            <person name="Nie Y."/>
            <person name="Cai M."/>
            <person name="Wu X.L."/>
        </authorList>
    </citation>
    <scope>NUCLEOTIDE SEQUENCE [LARGE SCALE GENOMIC DNA]</scope>
    <source>
        <strain evidence="4">LMG 25793 / CGMCC 1.9160 / SL003B-26A1</strain>
    </source>
</reference>
<dbReference type="Proteomes" id="UP000008130">
    <property type="component" value="Chromosome"/>
</dbReference>
<dbReference type="InterPro" id="IPR024498">
    <property type="entry name" value="DUF2786"/>
</dbReference>
<evidence type="ECO:0000313" key="4">
    <source>
        <dbReference type="Proteomes" id="UP000008130"/>
    </source>
</evidence>
<keyword evidence="4" id="KW-1185">Reference proteome</keyword>
<dbReference type="KEGG" id="pgv:SL003B_1714"/>
<protein>
    <recommendedName>
        <fullName evidence="2">DUF2786 domain-containing protein</fullName>
    </recommendedName>
</protein>
<dbReference type="EMBL" id="CP002568">
    <property type="protein sequence ID" value="ADZ70142.1"/>
    <property type="molecule type" value="Genomic_DNA"/>
</dbReference>
<feature type="region of interest" description="Disordered" evidence="1">
    <location>
        <begin position="121"/>
        <end position="148"/>
    </location>
</feature>
<dbReference type="AlphaFoldDB" id="F2J5Q8"/>
<evidence type="ECO:0000259" key="2">
    <source>
        <dbReference type="Pfam" id="PF10979"/>
    </source>
</evidence>
<dbReference type="HOGENOM" id="CLU_1757147_0_0_5"/>
<name>F2J5Q8_POLGS</name>
<dbReference type="OrthoDB" id="9156053at2"/>
<proteinExistence type="predicted"/>
<feature type="compositionally biased region" description="Basic and acidic residues" evidence="1">
    <location>
        <begin position="133"/>
        <end position="142"/>
    </location>
</feature>
<feature type="domain" description="DUF2786" evidence="2">
    <location>
        <begin position="14"/>
        <end position="51"/>
    </location>
</feature>
<feature type="region of interest" description="Disordered" evidence="1">
    <location>
        <begin position="54"/>
        <end position="87"/>
    </location>
</feature>
<evidence type="ECO:0000256" key="1">
    <source>
        <dbReference type="SAM" id="MobiDB-lite"/>
    </source>
</evidence>
<dbReference type="eggNOG" id="ENOG5033G16">
    <property type="taxonomic scope" value="Bacteria"/>
</dbReference>
<dbReference type="RefSeq" id="WP_013652459.1">
    <property type="nucleotide sequence ID" value="NC_015259.1"/>
</dbReference>
<evidence type="ECO:0000313" key="3">
    <source>
        <dbReference type="EMBL" id="ADZ70142.1"/>
    </source>
</evidence>
<gene>
    <name evidence="3" type="ordered locus">SL003B_1714</name>
</gene>
<sequence length="148" mass="16454">MTKKPSARELPLVRRRIAALLEKTEANGCTPGEAAAAFEKAEELVAKYELDPGSFRWPPRPSMLFGSASSGPKPPKQPQAAVSSRGKGIGKLAERLIVEHPDWTYRRIAEEVNGRIEGAKASEKSVRWYASRMRKDGNDAPDRRRKRA</sequence>